<dbReference type="InterPro" id="IPR013083">
    <property type="entry name" value="Znf_RING/FYVE/PHD"/>
</dbReference>
<dbReference type="InterPro" id="IPR052727">
    <property type="entry name" value="Rab4/Rab5_effector"/>
</dbReference>
<keyword evidence="10" id="KW-1185">Reference proteome</keyword>
<evidence type="ECO:0000256" key="2">
    <source>
        <dbReference type="ARBA" id="ARBA00022771"/>
    </source>
</evidence>
<evidence type="ECO:0000259" key="6">
    <source>
        <dbReference type="PROSITE" id="PS50178"/>
    </source>
</evidence>
<dbReference type="PROSITE" id="PS50848">
    <property type="entry name" value="START"/>
    <property type="match status" value="1"/>
</dbReference>
<dbReference type="CDD" id="cd00065">
    <property type="entry name" value="FYVE_like_SF"/>
    <property type="match status" value="1"/>
</dbReference>
<dbReference type="SUPFAM" id="SSF55961">
    <property type="entry name" value="Bet v1-like"/>
    <property type="match status" value="1"/>
</dbReference>
<feature type="domain" description="FYVE-type" evidence="6">
    <location>
        <begin position="253"/>
        <end position="297"/>
    </location>
</feature>
<keyword evidence="1" id="KW-0479">Metal-binding</keyword>
<feature type="region of interest" description="Disordered" evidence="5">
    <location>
        <begin position="308"/>
        <end position="360"/>
    </location>
</feature>
<dbReference type="GO" id="GO:0008270">
    <property type="term" value="F:zinc ion binding"/>
    <property type="evidence" value="ECO:0007669"/>
    <property type="project" value="UniProtKB-KW"/>
</dbReference>
<accession>A0A485KNH2</accession>
<sequence>MRRTSLPLPPHYFAPTTLLPSTETAFLKLSRKSVLDVTRMAQLSEGNSLDWTVVSDHKGVCIKRGVDPTSTHAVFCGSVDICASIDEVVTLFHDSAPGRFTPGVLDHSILATLVAPSFQTPRHRVTLQWAAYGSPVPFIHDRDACFLETHQDIACDGARGWVRALKSVCVPECPDLPGLVRMQLVRYGHVLLETDRTGYLHVLFLVQTDIRGRVPAFVVDLSMHRTCRGLRQLEQAVHDARLQRLPRLVGRGCDLCGRLFSSVGGHRRVHCRVCGHCVCKPCSTKWDALHVRICLPCAFNSPDVLHRSPSLTTQEASPAVVRRADPPRRRWASMTAPLDDDDDVLSPSSSSSSTDVACLSSRDSHNDEIASAVTV</sequence>
<evidence type="ECO:0000313" key="8">
    <source>
        <dbReference type="EMBL" id="KAF0699798.1"/>
    </source>
</evidence>
<dbReference type="SUPFAM" id="SSF57903">
    <property type="entry name" value="FYVE/PHD zinc finger"/>
    <property type="match status" value="1"/>
</dbReference>
<feature type="domain" description="START" evidence="7">
    <location>
        <begin position="137"/>
        <end position="223"/>
    </location>
</feature>
<gene>
    <name evidence="9" type="primary">Aste57867_9639</name>
    <name evidence="8" type="ORF">As57867_009601</name>
    <name evidence="9" type="ORF">ASTE57867_9639</name>
</gene>
<evidence type="ECO:0000313" key="10">
    <source>
        <dbReference type="Proteomes" id="UP000332933"/>
    </source>
</evidence>
<evidence type="ECO:0000256" key="1">
    <source>
        <dbReference type="ARBA" id="ARBA00022723"/>
    </source>
</evidence>
<dbReference type="OrthoDB" id="79619at2759"/>
<dbReference type="Gene3D" id="3.30.40.10">
    <property type="entry name" value="Zinc/RING finger domain, C3HC4 (zinc finger)"/>
    <property type="match status" value="1"/>
</dbReference>
<protein>
    <submittedName>
        <fullName evidence="9">Aste57867_9639 protein</fullName>
    </submittedName>
</protein>
<feature type="compositionally biased region" description="Low complexity" evidence="5">
    <location>
        <begin position="345"/>
        <end position="360"/>
    </location>
</feature>
<dbReference type="PANTHER" id="PTHR13510">
    <property type="entry name" value="FYVE-FINGER-CONTAINING RAB5 EFFECTOR PROTEIN RABENOSYN-5-RELATED"/>
    <property type="match status" value="1"/>
</dbReference>
<evidence type="ECO:0000256" key="4">
    <source>
        <dbReference type="PROSITE-ProRule" id="PRU00091"/>
    </source>
</evidence>
<reference evidence="8" key="2">
    <citation type="submission" date="2019-06" db="EMBL/GenBank/DDBJ databases">
        <title>Genomics analysis of Aphanomyces spp. identifies a new class of oomycete effector associated with host adaptation.</title>
        <authorList>
            <person name="Gaulin E."/>
        </authorList>
    </citation>
    <scope>NUCLEOTIDE SEQUENCE</scope>
    <source>
        <strain evidence="8">CBS 578.67</strain>
    </source>
</reference>
<evidence type="ECO:0000256" key="3">
    <source>
        <dbReference type="ARBA" id="ARBA00022833"/>
    </source>
</evidence>
<evidence type="ECO:0000313" key="9">
    <source>
        <dbReference type="EMBL" id="VFT86518.1"/>
    </source>
</evidence>
<organism evidence="9 10">
    <name type="scientific">Aphanomyces stellatus</name>
    <dbReference type="NCBI Taxonomy" id="120398"/>
    <lineage>
        <taxon>Eukaryota</taxon>
        <taxon>Sar</taxon>
        <taxon>Stramenopiles</taxon>
        <taxon>Oomycota</taxon>
        <taxon>Saprolegniomycetes</taxon>
        <taxon>Saprolegniales</taxon>
        <taxon>Verrucalvaceae</taxon>
        <taxon>Aphanomyces</taxon>
    </lineage>
</organism>
<dbReference type="InterPro" id="IPR011011">
    <property type="entry name" value="Znf_FYVE_PHD"/>
</dbReference>
<dbReference type="Proteomes" id="UP000332933">
    <property type="component" value="Unassembled WGS sequence"/>
</dbReference>
<dbReference type="EMBL" id="CAADRA010005175">
    <property type="protein sequence ID" value="VFT86518.1"/>
    <property type="molecule type" value="Genomic_DNA"/>
</dbReference>
<dbReference type="InterPro" id="IPR023393">
    <property type="entry name" value="START-like_dom_sf"/>
</dbReference>
<keyword evidence="3" id="KW-0862">Zinc</keyword>
<dbReference type="PROSITE" id="PS50178">
    <property type="entry name" value="ZF_FYVE"/>
    <property type="match status" value="1"/>
</dbReference>
<keyword evidence="2 4" id="KW-0863">Zinc-finger</keyword>
<dbReference type="EMBL" id="VJMH01005154">
    <property type="protein sequence ID" value="KAF0699798.1"/>
    <property type="molecule type" value="Genomic_DNA"/>
</dbReference>
<dbReference type="InterPro" id="IPR017455">
    <property type="entry name" value="Znf_FYVE-rel"/>
</dbReference>
<dbReference type="GO" id="GO:0008289">
    <property type="term" value="F:lipid binding"/>
    <property type="evidence" value="ECO:0007669"/>
    <property type="project" value="InterPro"/>
</dbReference>
<evidence type="ECO:0000256" key="5">
    <source>
        <dbReference type="SAM" id="MobiDB-lite"/>
    </source>
</evidence>
<reference evidence="9 10" key="1">
    <citation type="submission" date="2019-03" db="EMBL/GenBank/DDBJ databases">
        <authorList>
            <person name="Gaulin E."/>
            <person name="Dumas B."/>
        </authorList>
    </citation>
    <scope>NUCLEOTIDE SEQUENCE [LARGE SCALE GENOMIC DNA]</scope>
    <source>
        <strain evidence="9">CBS 568.67</strain>
    </source>
</reference>
<dbReference type="AlphaFoldDB" id="A0A485KNH2"/>
<evidence type="ECO:0000259" key="7">
    <source>
        <dbReference type="PROSITE" id="PS50848"/>
    </source>
</evidence>
<proteinExistence type="predicted"/>
<dbReference type="PANTHER" id="PTHR13510:SF44">
    <property type="entry name" value="RABENOSYN-5"/>
    <property type="match status" value="1"/>
</dbReference>
<dbReference type="InterPro" id="IPR002913">
    <property type="entry name" value="START_lipid-bd_dom"/>
</dbReference>
<dbReference type="Gene3D" id="3.30.530.20">
    <property type="match status" value="1"/>
</dbReference>
<name>A0A485KNH2_9STRA</name>